<keyword evidence="3" id="KW-0547">Nucleotide-binding</keyword>
<dbReference type="RefSeq" id="WP_086087785.1">
    <property type="nucleotide sequence ID" value="NZ_CP021112.1"/>
</dbReference>
<evidence type="ECO:0000256" key="1">
    <source>
        <dbReference type="ARBA" id="ARBA00005417"/>
    </source>
</evidence>
<organism evidence="5 6">
    <name type="scientific">Pseudorhodoplanes sinuspersici</name>
    <dbReference type="NCBI Taxonomy" id="1235591"/>
    <lineage>
        <taxon>Bacteria</taxon>
        <taxon>Pseudomonadati</taxon>
        <taxon>Pseudomonadota</taxon>
        <taxon>Alphaproteobacteria</taxon>
        <taxon>Hyphomicrobiales</taxon>
        <taxon>Pseudorhodoplanes</taxon>
    </lineage>
</organism>
<proteinExistence type="inferred from homology"/>
<dbReference type="InterPro" id="IPR003439">
    <property type="entry name" value="ABC_transporter-like_ATP-bd"/>
</dbReference>
<dbReference type="InterPro" id="IPR027417">
    <property type="entry name" value="P-loop_NTPase"/>
</dbReference>
<evidence type="ECO:0000256" key="4">
    <source>
        <dbReference type="ARBA" id="ARBA00022840"/>
    </source>
</evidence>
<dbReference type="EMBL" id="CP021112">
    <property type="protein sequence ID" value="ARP99375.1"/>
    <property type="molecule type" value="Genomic_DNA"/>
</dbReference>
<dbReference type="InterPro" id="IPR017871">
    <property type="entry name" value="ABC_transporter-like_CS"/>
</dbReference>
<accession>A0A1W6ZQ16</accession>
<sequence length="250" mass="27530">MTVPALATRNINKRFGQLVVARDISISVPRGERYALIGPNGAGKTTLINLMTGMITPDSGQIMLGETDITHLKPDQRVKRGLVRTFQINTLFPNLSALESVTLAICERNKEAGTWWKALPSYRNDADEAYEILKSLRLGDHAYRPTRELAYGQQRLLEIALALASKPQVLLLDEPAAGVPPEESAELFSVIAELSKDISVLFIEHDMNVVFRFASRIIVMVGGAILLEGTPKEISTDPRVREVYLGGAHP</sequence>
<dbReference type="InterPro" id="IPR032823">
    <property type="entry name" value="BCA_ABC_TP_C"/>
</dbReference>
<evidence type="ECO:0000256" key="3">
    <source>
        <dbReference type="ARBA" id="ARBA00022741"/>
    </source>
</evidence>
<comment type="similarity">
    <text evidence="1">Belongs to the ABC transporter superfamily.</text>
</comment>
<dbReference type="InterPro" id="IPR051120">
    <property type="entry name" value="ABC_AA/LPS_Transport"/>
</dbReference>
<keyword evidence="2" id="KW-0813">Transport</keyword>
<dbReference type="STRING" id="1235591.CAK95_09980"/>
<keyword evidence="6" id="KW-1185">Reference proteome</keyword>
<dbReference type="GO" id="GO:0005886">
    <property type="term" value="C:plasma membrane"/>
    <property type="evidence" value="ECO:0007669"/>
    <property type="project" value="TreeGrafter"/>
</dbReference>
<reference evidence="5 6" key="1">
    <citation type="submission" date="2017-05" db="EMBL/GenBank/DDBJ databases">
        <title>Full genome sequence of Pseudorhodoplanes sinuspersici.</title>
        <authorList>
            <person name="Dastgheib S.M.M."/>
            <person name="Shavandi M."/>
            <person name="Tirandaz H."/>
        </authorList>
    </citation>
    <scope>NUCLEOTIDE SEQUENCE [LARGE SCALE GENOMIC DNA]</scope>
    <source>
        <strain evidence="5 6">RIPI110</strain>
    </source>
</reference>
<dbReference type="GO" id="GO:0016887">
    <property type="term" value="F:ATP hydrolysis activity"/>
    <property type="evidence" value="ECO:0007669"/>
    <property type="project" value="InterPro"/>
</dbReference>
<dbReference type="PROSITE" id="PS50893">
    <property type="entry name" value="ABC_TRANSPORTER_2"/>
    <property type="match status" value="1"/>
</dbReference>
<name>A0A1W6ZQ16_9HYPH</name>
<dbReference type="PROSITE" id="PS00211">
    <property type="entry name" value="ABC_TRANSPORTER_1"/>
    <property type="match status" value="1"/>
</dbReference>
<dbReference type="SUPFAM" id="SSF52540">
    <property type="entry name" value="P-loop containing nucleoside triphosphate hydrolases"/>
    <property type="match status" value="1"/>
</dbReference>
<dbReference type="SMART" id="SM00382">
    <property type="entry name" value="AAA"/>
    <property type="match status" value="1"/>
</dbReference>
<dbReference type="AlphaFoldDB" id="A0A1W6ZQ16"/>
<dbReference type="OrthoDB" id="7158404at2"/>
<evidence type="ECO:0000313" key="6">
    <source>
        <dbReference type="Proteomes" id="UP000194137"/>
    </source>
</evidence>
<gene>
    <name evidence="5" type="ORF">CAK95_09980</name>
</gene>
<dbReference type="Pfam" id="PF00005">
    <property type="entry name" value="ABC_tran"/>
    <property type="match status" value="1"/>
</dbReference>
<dbReference type="InterPro" id="IPR003593">
    <property type="entry name" value="AAA+_ATPase"/>
</dbReference>
<evidence type="ECO:0000313" key="5">
    <source>
        <dbReference type="EMBL" id="ARP99375.1"/>
    </source>
</evidence>
<dbReference type="PANTHER" id="PTHR45772">
    <property type="entry name" value="CONSERVED COMPONENT OF ABC TRANSPORTER FOR NATURAL AMINO ACIDS-RELATED"/>
    <property type="match status" value="1"/>
</dbReference>
<dbReference type="KEGG" id="psin:CAK95_09980"/>
<protein>
    <submittedName>
        <fullName evidence="5">Branched-chain amino acid ABC transporter ATP-binding protein</fullName>
    </submittedName>
</protein>
<evidence type="ECO:0000256" key="2">
    <source>
        <dbReference type="ARBA" id="ARBA00022448"/>
    </source>
</evidence>
<dbReference type="Pfam" id="PF12399">
    <property type="entry name" value="BCA_ABC_TP_C"/>
    <property type="match status" value="1"/>
</dbReference>
<keyword evidence="4 5" id="KW-0067">ATP-binding</keyword>
<dbReference type="Proteomes" id="UP000194137">
    <property type="component" value="Chromosome"/>
</dbReference>
<dbReference type="GO" id="GO:0005524">
    <property type="term" value="F:ATP binding"/>
    <property type="evidence" value="ECO:0007669"/>
    <property type="project" value="UniProtKB-KW"/>
</dbReference>
<dbReference type="CDD" id="cd03219">
    <property type="entry name" value="ABC_Mj1267_LivG_branched"/>
    <property type="match status" value="1"/>
</dbReference>
<dbReference type="Gene3D" id="3.40.50.300">
    <property type="entry name" value="P-loop containing nucleotide triphosphate hydrolases"/>
    <property type="match status" value="1"/>
</dbReference>
<dbReference type="PANTHER" id="PTHR45772:SF2">
    <property type="entry name" value="ABC TRANSPORTER ATP-BINDING PROTEIN"/>
    <property type="match status" value="1"/>
</dbReference>